<evidence type="ECO:0000313" key="2">
    <source>
        <dbReference type="EMBL" id="ACS95029.1"/>
    </source>
</evidence>
<dbReference type="SUPFAM" id="SSF55608">
    <property type="entry name" value="Homing endonucleases"/>
    <property type="match status" value="2"/>
</dbReference>
<dbReference type="GO" id="GO:0004519">
    <property type="term" value="F:endonuclease activity"/>
    <property type="evidence" value="ECO:0007669"/>
    <property type="project" value="UniProtKB-KW"/>
</dbReference>
<organism evidence="2">
    <name type="scientific">Dunaliella salina</name>
    <name type="common">Green alga</name>
    <name type="synonym">Protococcus salinus</name>
    <dbReference type="NCBI Taxonomy" id="3046"/>
    <lineage>
        <taxon>Eukaryota</taxon>
        <taxon>Viridiplantae</taxon>
        <taxon>Chlorophyta</taxon>
        <taxon>core chlorophytes</taxon>
        <taxon>Chlorophyceae</taxon>
        <taxon>CS clade</taxon>
        <taxon>Chlamydomonadales</taxon>
        <taxon>Dunaliellaceae</taxon>
        <taxon>Dunaliella</taxon>
    </lineage>
</organism>
<dbReference type="Gene3D" id="3.10.28.10">
    <property type="entry name" value="Homing endonucleases"/>
    <property type="match status" value="2"/>
</dbReference>
<evidence type="ECO:0000259" key="1">
    <source>
        <dbReference type="Pfam" id="PF00961"/>
    </source>
</evidence>
<sequence length="197" mass="22045">GLIDGDGGFYLNESGVVSFELTLDSKDEATLYFIKNILGYGNVDKRTGVNAHRLRTAETSCVLDLLKRVNGKLLTIDKQTQLRNVCSHYNIPCIIPSLLDSLSIIRNTAWLSGFFDAEGSLIIFNEVTLVMSIPQKNNAILELIGKALTAERGRINSDRSYGGWVYRVMNREGIRLILHRFTIHKLFTTARPSAKAR</sequence>
<dbReference type="PANTHER" id="PTHR37520">
    <property type="entry name" value="INTRON-ENCODED DNA ENDONUCLEASE AI2A-RELATED"/>
    <property type="match status" value="1"/>
</dbReference>
<proteinExistence type="predicted"/>
<name>D0FXU6_DUNSA</name>
<dbReference type="PANTHER" id="PTHR37520:SF1">
    <property type="entry name" value="INTRON-ENCODED DNA ENDONUCLEASE AI2A-RELATED"/>
    <property type="match status" value="1"/>
</dbReference>
<dbReference type="InterPro" id="IPR004860">
    <property type="entry name" value="LAGLIDADG_dom"/>
</dbReference>
<keyword evidence="2" id="KW-0496">Mitochondrion</keyword>
<geneLocation type="mitochondrion" evidence="2"/>
<dbReference type="EMBL" id="GQ250045">
    <property type="protein sequence ID" value="ACS95029.1"/>
    <property type="molecule type" value="Genomic_DNA"/>
</dbReference>
<protein>
    <submittedName>
        <fullName evidence="2">LAGLIDADG homing endonuclease</fullName>
    </submittedName>
</protein>
<dbReference type="GeneID" id="8139867"/>
<feature type="non-terminal residue" evidence="2">
    <location>
        <position position="1"/>
    </location>
</feature>
<keyword evidence="2" id="KW-0540">Nuclease</keyword>
<feature type="domain" description="Homing endonuclease LAGLIDADG" evidence="1">
    <location>
        <begin position="1"/>
        <end position="61"/>
    </location>
</feature>
<dbReference type="AlphaFoldDB" id="D0FXU6"/>
<dbReference type="Pfam" id="PF00961">
    <property type="entry name" value="LAGLIDADG_1"/>
    <property type="match status" value="1"/>
</dbReference>
<dbReference type="RefSeq" id="YP_003029836.1">
    <property type="nucleotide sequence ID" value="NC_012930.1"/>
</dbReference>
<reference evidence="2" key="1">
    <citation type="journal article" date="2010" name="BMC Plant Biol.">
        <title>The Dunaliella salina organelle genomes: large sequences, inflated with intronic and intergenic DNA.</title>
        <authorList>
            <person name="Smith D.R."/>
            <person name="Lee R.W."/>
            <person name="Cushman J.C."/>
            <person name="Magnuson J.K."/>
            <person name="Tran D."/>
            <person name="Polle J.E."/>
        </authorList>
    </citation>
    <scope>NUCLEOTIDE SEQUENCE</scope>
    <source>
        <strain evidence="2">CCAP 19/18</strain>
    </source>
</reference>
<gene>
    <name evidence="2" type="primary">orf198</name>
</gene>
<dbReference type="InterPro" id="IPR027434">
    <property type="entry name" value="Homing_endonucl"/>
</dbReference>
<keyword evidence="2" id="KW-0255">Endonuclease</keyword>
<accession>D0FXU6</accession>
<keyword evidence="2" id="KW-0378">Hydrolase</keyword>